<dbReference type="RefSeq" id="WP_203805929.1">
    <property type="nucleotide sequence ID" value="NZ_BOMY01000022.1"/>
</dbReference>
<sequence length="195" mass="21977">MRLPVIKPDAMTERQQEISARIAGRRGAVRGPFQVWIQSPELCEKVEALGAFCRFESSLPLRLRELALLIAARHRDAQYSWNAHVAKAIEEGIPVAAIEAIAEHRTPVFDNPQDDAFYQFCQELLADHFVADDTFERAREYFGAEGLVDTVGALGNFTMLGMLLNAFQVDLQADKKPPFPDIRGYRRVDDDGTRD</sequence>
<dbReference type="PANTHER" id="PTHR34846">
    <property type="entry name" value="4-CARBOXYMUCONOLACTONE DECARBOXYLASE FAMILY PROTEIN (AFU_ORTHOLOGUE AFUA_6G11590)"/>
    <property type="match status" value="1"/>
</dbReference>
<dbReference type="GO" id="GO:0051920">
    <property type="term" value="F:peroxiredoxin activity"/>
    <property type="evidence" value="ECO:0007669"/>
    <property type="project" value="InterPro"/>
</dbReference>
<dbReference type="Proteomes" id="UP000623608">
    <property type="component" value="Unassembled WGS sequence"/>
</dbReference>
<keyword evidence="3" id="KW-1185">Reference proteome</keyword>
<dbReference type="PANTHER" id="PTHR34846:SF11">
    <property type="entry name" value="4-CARBOXYMUCONOLACTONE DECARBOXYLASE FAMILY PROTEIN (AFU_ORTHOLOGUE AFUA_6G11590)"/>
    <property type="match status" value="1"/>
</dbReference>
<dbReference type="InterPro" id="IPR003779">
    <property type="entry name" value="CMD-like"/>
</dbReference>
<dbReference type="InterPro" id="IPR029032">
    <property type="entry name" value="AhpD-like"/>
</dbReference>
<comment type="caution">
    <text evidence="2">The sequence shown here is derived from an EMBL/GenBank/DDBJ whole genome shotgun (WGS) entry which is preliminary data.</text>
</comment>
<dbReference type="SUPFAM" id="SSF69118">
    <property type="entry name" value="AhpD-like"/>
    <property type="match status" value="1"/>
</dbReference>
<organism evidence="2 3">
    <name type="scientific">Paractinoplanes tereljensis</name>
    <dbReference type="NCBI Taxonomy" id="571912"/>
    <lineage>
        <taxon>Bacteria</taxon>
        <taxon>Bacillati</taxon>
        <taxon>Actinomycetota</taxon>
        <taxon>Actinomycetes</taxon>
        <taxon>Micromonosporales</taxon>
        <taxon>Micromonosporaceae</taxon>
        <taxon>Paractinoplanes</taxon>
    </lineage>
</organism>
<evidence type="ECO:0000259" key="1">
    <source>
        <dbReference type="Pfam" id="PF02627"/>
    </source>
</evidence>
<dbReference type="EMBL" id="BOMY01000022">
    <property type="protein sequence ID" value="GIF20354.1"/>
    <property type="molecule type" value="Genomic_DNA"/>
</dbReference>
<name>A0A919NLW4_9ACTN</name>
<proteinExistence type="predicted"/>
<dbReference type="AlphaFoldDB" id="A0A919NLW4"/>
<accession>A0A919NLW4</accession>
<feature type="domain" description="Carboxymuconolactone decarboxylase-like" evidence="1">
    <location>
        <begin position="40"/>
        <end position="113"/>
    </location>
</feature>
<evidence type="ECO:0000313" key="2">
    <source>
        <dbReference type="EMBL" id="GIF20354.1"/>
    </source>
</evidence>
<dbReference type="Pfam" id="PF02627">
    <property type="entry name" value="CMD"/>
    <property type="match status" value="1"/>
</dbReference>
<reference evidence="2" key="1">
    <citation type="submission" date="2021-01" db="EMBL/GenBank/DDBJ databases">
        <title>Whole genome shotgun sequence of Actinoplanes tereljensis NBRC 105297.</title>
        <authorList>
            <person name="Komaki H."/>
            <person name="Tamura T."/>
        </authorList>
    </citation>
    <scope>NUCLEOTIDE SEQUENCE</scope>
    <source>
        <strain evidence="2">NBRC 105297</strain>
    </source>
</reference>
<protein>
    <recommendedName>
        <fullName evidence="1">Carboxymuconolactone decarboxylase-like domain-containing protein</fullName>
    </recommendedName>
</protein>
<evidence type="ECO:0000313" key="3">
    <source>
        <dbReference type="Proteomes" id="UP000623608"/>
    </source>
</evidence>
<gene>
    <name evidence="2" type="ORF">Ate02nite_30840</name>
</gene>
<dbReference type="Gene3D" id="1.20.1290.10">
    <property type="entry name" value="AhpD-like"/>
    <property type="match status" value="1"/>
</dbReference>